<reference evidence="2 3" key="2">
    <citation type="submission" date="2018-11" db="EMBL/GenBank/DDBJ databases">
        <authorList>
            <consortium name="Pathogen Informatics"/>
        </authorList>
    </citation>
    <scope>NUCLEOTIDE SEQUENCE [LARGE SCALE GENOMIC DNA]</scope>
</reference>
<organism evidence="4">
    <name type="scientific">Anisakis simplex</name>
    <name type="common">Herring worm</name>
    <dbReference type="NCBI Taxonomy" id="6269"/>
    <lineage>
        <taxon>Eukaryota</taxon>
        <taxon>Metazoa</taxon>
        <taxon>Ecdysozoa</taxon>
        <taxon>Nematoda</taxon>
        <taxon>Chromadorea</taxon>
        <taxon>Rhabditida</taxon>
        <taxon>Spirurina</taxon>
        <taxon>Ascaridomorpha</taxon>
        <taxon>Ascaridoidea</taxon>
        <taxon>Anisakidae</taxon>
        <taxon>Anisakis</taxon>
        <taxon>Anisakis simplex complex</taxon>
    </lineage>
</organism>
<protein>
    <submittedName>
        <fullName evidence="4">ACAS_N domain-containing protein</fullName>
    </submittedName>
</protein>
<gene>
    <name evidence="2" type="ORF">ASIM_LOCUS15136</name>
</gene>
<evidence type="ECO:0000313" key="2">
    <source>
        <dbReference type="EMBL" id="VDK54347.1"/>
    </source>
</evidence>
<accession>A0A0M3K438</accession>
<feature type="domain" description="Acetyl-coenzyme A synthetase N-terminal" evidence="1">
    <location>
        <begin position="58"/>
        <end position="90"/>
    </location>
</feature>
<dbReference type="EMBL" id="UYRR01032134">
    <property type="protein sequence ID" value="VDK54347.1"/>
    <property type="molecule type" value="Genomic_DNA"/>
</dbReference>
<evidence type="ECO:0000259" key="1">
    <source>
        <dbReference type="Pfam" id="PF16177"/>
    </source>
</evidence>
<dbReference type="InterPro" id="IPR032387">
    <property type="entry name" value="ACAS_N"/>
</dbReference>
<evidence type="ECO:0000313" key="4">
    <source>
        <dbReference type="WBParaSite" id="ASIM_0001572901-mRNA-1"/>
    </source>
</evidence>
<dbReference type="AlphaFoldDB" id="A0A0M3K438"/>
<dbReference type="Pfam" id="PF16177">
    <property type="entry name" value="ACAS_N"/>
    <property type="match status" value="1"/>
</dbReference>
<keyword evidence="3" id="KW-1185">Reference proteome</keyword>
<dbReference type="Proteomes" id="UP000267096">
    <property type="component" value="Unassembled WGS sequence"/>
</dbReference>
<evidence type="ECO:0000313" key="3">
    <source>
        <dbReference type="Proteomes" id="UP000267096"/>
    </source>
</evidence>
<sequence>MTVMGLLPLARLPGSTWQLVARRCAPILKKQLPTTAAVVHDGHHQSKRHLYTEGLKSYNQMYGSSIHDKDNFWRTVAGHLHFKTPSDKVCCFHLRRNSLSFFF</sequence>
<dbReference type="WBParaSite" id="ASIM_0001572901-mRNA-1">
    <property type="protein sequence ID" value="ASIM_0001572901-mRNA-1"/>
    <property type="gene ID" value="ASIM_0001572901"/>
</dbReference>
<proteinExistence type="predicted"/>
<reference evidence="4" key="1">
    <citation type="submission" date="2017-02" db="UniProtKB">
        <authorList>
            <consortium name="WormBaseParasite"/>
        </authorList>
    </citation>
    <scope>IDENTIFICATION</scope>
</reference>
<name>A0A0M3K438_ANISI</name>